<dbReference type="Pfam" id="PF13515">
    <property type="entry name" value="FUSC_2"/>
    <property type="match status" value="1"/>
</dbReference>
<dbReference type="InterPro" id="IPR049453">
    <property type="entry name" value="Memb_transporter_dom"/>
</dbReference>
<feature type="transmembrane region" description="Helical" evidence="6">
    <location>
        <begin position="129"/>
        <end position="149"/>
    </location>
</feature>
<feature type="transmembrane region" description="Helical" evidence="6">
    <location>
        <begin position="104"/>
        <end position="123"/>
    </location>
</feature>
<evidence type="ECO:0000313" key="8">
    <source>
        <dbReference type="EMBL" id="PKT74932.1"/>
    </source>
</evidence>
<keyword evidence="3 6" id="KW-1133">Transmembrane helix</keyword>
<organism evidence="8 9">
    <name type="scientific">Streptomyces populi</name>
    <dbReference type="NCBI Taxonomy" id="2058924"/>
    <lineage>
        <taxon>Bacteria</taxon>
        <taxon>Bacillati</taxon>
        <taxon>Actinomycetota</taxon>
        <taxon>Actinomycetes</taxon>
        <taxon>Kitasatosporales</taxon>
        <taxon>Streptomycetaceae</taxon>
        <taxon>Streptomyces</taxon>
    </lineage>
</organism>
<proteinExistence type="predicted"/>
<evidence type="ECO:0000256" key="6">
    <source>
        <dbReference type="SAM" id="Phobius"/>
    </source>
</evidence>
<keyword evidence="9" id="KW-1185">Reference proteome</keyword>
<evidence type="ECO:0000259" key="7">
    <source>
        <dbReference type="Pfam" id="PF13515"/>
    </source>
</evidence>
<gene>
    <name evidence="8" type="ORF">CW362_00615</name>
</gene>
<evidence type="ECO:0000256" key="1">
    <source>
        <dbReference type="ARBA" id="ARBA00004141"/>
    </source>
</evidence>
<accession>A0A2I0SYD5</accession>
<keyword evidence="2 6" id="KW-0812">Transmembrane</keyword>
<evidence type="ECO:0000313" key="9">
    <source>
        <dbReference type="Proteomes" id="UP000236178"/>
    </source>
</evidence>
<feature type="domain" description="Integral membrane bound transporter" evidence="7">
    <location>
        <begin position="192"/>
        <end position="316"/>
    </location>
</feature>
<feature type="transmembrane region" description="Helical" evidence="6">
    <location>
        <begin position="304"/>
        <end position="324"/>
    </location>
</feature>
<sequence length="518" mass="53762">MSTATVLGTYGLALLVEHEAGLRVDSVVQAVVIASALGRVQRLFDRTDRLLACAVLPCAAAAGTELSTLVQRHPDAGDAAFVVGVAGAIWVRRFGARATRAGTLVVLPLIAVLVVPAGVVPVGGHGHTAWAAVTALAAVVWGTVVTWTAQRTGLVPRPPSAKVTAAPRAPRRRPAASTRMALQTAAALTSAFVIGRNLWPDHWAWVVLTAFLVCSGARSRGDVLVKGTWRTLGAAAGTVVATAVSGEFGPRSDTAVVVIFAVLAVATWLRELSYAYWAGCVTTVLSLLYDWFGQSPGDLLHTRLAGIAVGAVLGVAASWLVLPVRTEAVVRARTAAALSGLGELMEADWRDGPAVRTARARFSYRVEQLATVTAPVRILAAVPAPRVLSVRWRPDPFTLRSVTALRYCADPVDDLTDAAGSAPEALSADAVVARRRAQVAAHALAVRRAIGRRPVPPAPPGTAPQERSPALGAAAPTDRSVPDALAALDAIDTQLDVLSAMFAPPPTLAPDATTTAAG</sequence>
<evidence type="ECO:0000256" key="2">
    <source>
        <dbReference type="ARBA" id="ARBA00022692"/>
    </source>
</evidence>
<evidence type="ECO:0000256" key="3">
    <source>
        <dbReference type="ARBA" id="ARBA00022989"/>
    </source>
</evidence>
<dbReference type="GO" id="GO:0016020">
    <property type="term" value="C:membrane"/>
    <property type="evidence" value="ECO:0007669"/>
    <property type="project" value="UniProtKB-SubCell"/>
</dbReference>
<evidence type="ECO:0000256" key="4">
    <source>
        <dbReference type="ARBA" id="ARBA00023136"/>
    </source>
</evidence>
<reference evidence="8 9" key="1">
    <citation type="submission" date="2017-12" db="EMBL/GenBank/DDBJ databases">
        <title>Streptomyces populusis sp. nov., a novel endophytic actinobacterium isolated from stems of Populus adenopoda Maxim.</title>
        <authorList>
            <person name="Wang Z."/>
        </authorList>
    </citation>
    <scope>NUCLEOTIDE SEQUENCE [LARGE SCALE GENOMIC DNA]</scope>
    <source>
        <strain evidence="8 9">A249</strain>
    </source>
</reference>
<feature type="region of interest" description="Disordered" evidence="5">
    <location>
        <begin position="451"/>
        <end position="478"/>
    </location>
</feature>
<dbReference type="OrthoDB" id="3214226at2"/>
<evidence type="ECO:0000256" key="5">
    <source>
        <dbReference type="SAM" id="MobiDB-lite"/>
    </source>
</evidence>
<dbReference type="RefSeq" id="WP_103547242.1">
    <property type="nucleotide sequence ID" value="NZ_KZ626840.1"/>
</dbReference>
<dbReference type="EMBL" id="PJOS01000001">
    <property type="protein sequence ID" value="PKT74932.1"/>
    <property type="molecule type" value="Genomic_DNA"/>
</dbReference>
<name>A0A2I0SYD5_9ACTN</name>
<dbReference type="AlphaFoldDB" id="A0A2I0SYD5"/>
<feature type="transmembrane region" description="Helical" evidence="6">
    <location>
        <begin position="274"/>
        <end position="292"/>
    </location>
</feature>
<dbReference type="Proteomes" id="UP000236178">
    <property type="component" value="Unassembled WGS sequence"/>
</dbReference>
<keyword evidence="4 6" id="KW-0472">Membrane</keyword>
<comment type="subcellular location">
    <subcellularLocation>
        <location evidence="1">Membrane</location>
        <topology evidence="1">Multi-pass membrane protein</topology>
    </subcellularLocation>
</comment>
<comment type="caution">
    <text evidence="8">The sequence shown here is derived from an EMBL/GenBank/DDBJ whole genome shotgun (WGS) entry which is preliminary data.</text>
</comment>
<protein>
    <recommendedName>
        <fullName evidence="7">Integral membrane bound transporter domain-containing protein</fullName>
    </recommendedName>
</protein>